<dbReference type="AlphaFoldDB" id="A0A7W9Z0S4"/>
<dbReference type="Proteomes" id="UP000535501">
    <property type="component" value="Unassembled WGS sequence"/>
</dbReference>
<dbReference type="EMBL" id="JACHEJ010000015">
    <property type="protein sequence ID" value="MBB6181944.1"/>
    <property type="molecule type" value="Genomic_DNA"/>
</dbReference>
<proteinExistence type="predicted"/>
<name>A0A7W9Z0S4_9HYPH</name>
<evidence type="ECO:0000313" key="1">
    <source>
        <dbReference type="EMBL" id="MBB6181944.1"/>
    </source>
</evidence>
<reference evidence="1 2" key="1">
    <citation type="submission" date="2020-08" db="EMBL/GenBank/DDBJ databases">
        <title>Genomic Encyclopedia of Type Strains, Phase IV (KMG-IV): sequencing the most valuable type-strain genomes for metagenomic binning, comparative biology and taxonomic classification.</title>
        <authorList>
            <person name="Goeker M."/>
        </authorList>
    </citation>
    <scope>NUCLEOTIDE SEQUENCE [LARGE SCALE GENOMIC DNA]</scope>
    <source>
        <strain evidence="1 2">DSM 102134</strain>
    </source>
</reference>
<comment type="caution">
    <text evidence="1">The sequence shown here is derived from an EMBL/GenBank/DDBJ whole genome shotgun (WGS) entry which is preliminary data.</text>
</comment>
<accession>A0A7W9Z0S4</accession>
<evidence type="ECO:0000313" key="2">
    <source>
        <dbReference type="Proteomes" id="UP000535501"/>
    </source>
</evidence>
<gene>
    <name evidence="1" type="ORF">HNQ75_003932</name>
</gene>
<organism evidence="1 2">
    <name type="scientific">Pseudorhizobium flavum</name>
    <dbReference type="NCBI Taxonomy" id="1335061"/>
    <lineage>
        <taxon>Bacteria</taxon>
        <taxon>Pseudomonadati</taxon>
        <taxon>Pseudomonadota</taxon>
        <taxon>Alphaproteobacteria</taxon>
        <taxon>Hyphomicrobiales</taxon>
        <taxon>Rhizobiaceae</taxon>
        <taxon>Rhizobium/Agrobacterium group</taxon>
        <taxon>Pseudorhizobium</taxon>
    </lineage>
</organism>
<keyword evidence="2" id="KW-1185">Reference proteome</keyword>
<protein>
    <submittedName>
        <fullName evidence="1">ABC-type spermidine/putrescine transport system permease subunit I</fullName>
    </submittedName>
</protein>
<sequence length="53" mass="5844">MLPLYLRHHPSQLIGQALIDIPEELERAKAHLGCGQFIKLRLVLIPCLITGGG</sequence>